<keyword evidence="2" id="KW-0812">Transmembrane</keyword>
<dbReference type="Pfam" id="PF04347">
    <property type="entry name" value="FliO"/>
    <property type="match status" value="1"/>
</dbReference>
<evidence type="ECO:0000256" key="1">
    <source>
        <dbReference type="ARBA" id="ARBA00022475"/>
    </source>
</evidence>
<gene>
    <name evidence="9" type="primary">fliO</name>
    <name evidence="8" type="ORF">BGI27_08040</name>
    <name evidence="9" type="ORF">CGU29_07780</name>
</gene>
<sequence>MLLGLGVTLALLFGALHLLRRLQGAQAAKAGALRVLSATPVGPRERVVLVAVGEEVLVLGVAPGRISPLHRLPLSALPSVPEGTPATPDFAAKLRQLMERRRDQ</sequence>
<keyword evidence="9" id="KW-0969">Cilium</keyword>
<proteinExistence type="inferred from homology"/>
<keyword evidence="9" id="KW-0282">Flagellum</keyword>
<protein>
    <recommendedName>
        <fullName evidence="7">Flagellar protein</fullName>
    </recommendedName>
</protein>
<evidence type="ECO:0000256" key="5">
    <source>
        <dbReference type="ARBA" id="ARBA00023143"/>
    </source>
</evidence>
<keyword evidence="3" id="KW-1133">Transmembrane helix</keyword>
<comment type="subcellular location">
    <subcellularLocation>
        <location evidence="7">Cell membrane</location>
    </subcellularLocation>
    <subcellularLocation>
        <location evidence="7">Bacterial flagellum basal body</location>
    </subcellularLocation>
</comment>
<evidence type="ECO:0000256" key="3">
    <source>
        <dbReference type="ARBA" id="ARBA00022989"/>
    </source>
</evidence>
<name>A0A272ETP0_9RHOO</name>
<keyword evidence="4" id="KW-0472">Membrane</keyword>
<keyword evidence="1 7" id="KW-1003">Cell membrane</keyword>
<dbReference type="EMBL" id="NMRN01000017">
    <property type="protein sequence ID" value="PAS93457.1"/>
    <property type="molecule type" value="Genomic_DNA"/>
</dbReference>
<reference evidence="8 11" key="1">
    <citation type="submission" date="2016-08" db="EMBL/GenBank/DDBJ databases">
        <title>Candidatus Dactylopiibacterium carminicum genome sequence.</title>
        <authorList>
            <person name="Ramirez-Puebla S.T."/>
            <person name="Ormeno-Orrillo E."/>
            <person name="Vera-Ponce De Leon A."/>
            <person name="Luis L."/>
            <person name="Sanchez-Flores A."/>
            <person name="Monica R."/>
            <person name="Martinez-Romero E."/>
        </authorList>
    </citation>
    <scope>NUCLEOTIDE SEQUENCE [LARGE SCALE GENOMIC DNA]</scope>
    <source>
        <strain evidence="8">END1</strain>
    </source>
</reference>
<dbReference type="PANTHER" id="PTHR38766">
    <property type="entry name" value="FLAGELLAR PROTEIN FLIO"/>
    <property type="match status" value="1"/>
</dbReference>
<evidence type="ECO:0000313" key="8">
    <source>
        <dbReference type="EMBL" id="KAF7599428.1"/>
    </source>
</evidence>
<evidence type="ECO:0000256" key="6">
    <source>
        <dbReference type="ARBA" id="ARBA00037937"/>
    </source>
</evidence>
<organism evidence="9 10">
    <name type="scientific">Candidatus Dactylopiibacterium carminicum</name>
    <dbReference type="NCBI Taxonomy" id="857335"/>
    <lineage>
        <taxon>Bacteria</taxon>
        <taxon>Pseudomonadati</taxon>
        <taxon>Pseudomonadota</taxon>
        <taxon>Betaproteobacteria</taxon>
        <taxon>Rhodocyclales</taxon>
        <taxon>Rhodocyclaceae</taxon>
        <taxon>Candidatus Dactylopiibacterium</taxon>
    </lineage>
</organism>
<reference evidence="9 10" key="2">
    <citation type="submission" date="2017-07" db="EMBL/GenBank/DDBJ databases">
        <title>Candidatus Dactylopiibacterium carminicum, a nitrogen-fixing symbiont of the cochineal insect Dactylopius coccus and Dactylopius opuntiae (Hemiptera: Coccoidea: Dactylopiidae).</title>
        <authorList>
            <person name="Vera A."/>
        </authorList>
    </citation>
    <scope>NUCLEOTIDE SEQUENCE [LARGE SCALE GENOMIC DNA]</scope>
    <source>
        <strain evidence="9 10">NFDCM</strain>
    </source>
</reference>
<dbReference type="Proteomes" id="UP000216107">
    <property type="component" value="Unassembled WGS sequence"/>
</dbReference>
<dbReference type="NCBIfam" id="TIGR03500">
    <property type="entry name" value="FliO_TIGR"/>
    <property type="match status" value="1"/>
</dbReference>
<dbReference type="Proteomes" id="UP000623509">
    <property type="component" value="Unassembled WGS sequence"/>
</dbReference>
<evidence type="ECO:0000256" key="2">
    <source>
        <dbReference type="ARBA" id="ARBA00022692"/>
    </source>
</evidence>
<evidence type="ECO:0000256" key="7">
    <source>
        <dbReference type="RuleBase" id="RU362064"/>
    </source>
</evidence>
<accession>A0A272ETP0</accession>
<dbReference type="GO" id="GO:0044781">
    <property type="term" value="P:bacterial-type flagellum organization"/>
    <property type="evidence" value="ECO:0007669"/>
    <property type="project" value="UniProtKB-UniRule"/>
</dbReference>
<keyword evidence="9" id="KW-0966">Cell projection</keyword>
<keyword evidence="11" id="KW-1185">Reference proteome</keyword>
<dbReference type="AlphaFoldDB" id="A0A272ETP0"/>
<dbReference type="InterPro" id="IPR052205">
    <property type="entry name" value="FliO/MopB"/>
</dbReference>
<dbReference type="GO" id="GO:0005886">
    <property type="term" value="C:plasma membrane"/>
    <property type="evidence" value="ECO:0007669"/>
    <property type="project" value="UniProtKB-SubCell"/>
</dbReference>
<dbReference type="PANTHER" id="PTHR38766:SF1">
    <property type="entry name" value="FLAGELLAR PROTEIN FLIO"/>
    <property type="match status" value="1"/>
</dbReference>
<evidence type="ECO:0000256" key="4">
    <source>
        <dbReference type="ARBA" id="ARBA00023136"/>
    </source>
</evidence>
<evidence type="ECO:0000313" key="9">
    <source>
        <dbReference type="EMBL" id="PAS93457.1"/>
    </source>
</evidence>
<comment type="caution">
    <text evidence="9">The sequence shown here is derived from an EMBL/GenBank/DDBJ whole genome shotgun (WGS) entry which is preliminary data.</text>
</comment>
<dbReference type="EMBL" id="MDUX01000021">
    <property type="protein sequence ID" value="KAF7599428.1"/>
    <property type="molecule type" value="Genomic_DNA"/>
</dbReference>
<evidence type="ECO:0000313" key="10">
    <source>
        <dbReference type="Proteomes" id="UP000216107"/>
    </source>
</evidence>
<comment type="similarity">
    <text evidence="6 7">Belongs to the FliO/MopB family.</text>
</comment>
<dbReference type="InterPro" id="IPR022781">
    <property type="entry name" value="Flagellar_biosynth_FliO"/>
</dbReference>
<evidence type="ECO:0000313" key="11">
    <source>
        <dbReference type="Proteomes" id="UP000623509"/>
    </source>
</evidence>
<dbReference type="GO" id="GO:0009425">
    <property type="term" value="C:bacterial-type flagellum basal body"/>
    <property type="evidence" value="ECO:0007669"/>
    <property type="project" value="UniProtKB-SubCell"/>
</dbReference>
<keyword evidence="5 7" id="KW-0975">Bacterial flagellum</keyword>